<dbReference type="AlphaFoldDB" id="A0A402D1N1"/>
<gene>
    <name evidence="1" type="ORF">CCAX7_007150</name>
</gene>
<keyword evidence="2" id="KW-1185">Reference proteome</keyword>
<sequence length="60" mass="6938">MPLSRGDRNWTAPANGSARRDIRAALYKQLNGFQIPAERRSRNQRRIPPRQQALDIHTTI</sequence>
<name>A0A402D1N1_9BACT</name>
<dbReference type="Proteomes" id="UP000287394">
    <property type="component" value="Chromosome"/>
</dbReference>
<dbReference type="KEGG" id="ccot:CCAX7_007150"/>
<protein>
    <submittedName>
        <fullName evidence="1">Uncharacterized protein</fullName>
    </submittedName>
</protein>
<accession>A0A402D1N1</accession>
<reference evidence="1 2" key="1">
    <citation type="journal article" date="2019" name="Int. J. Syst. Evol. Microbiol.">
        <title>Capsulimonas corticalis gen. nov., sp. nov., an aerobic capsulated bacterium, of a novel bacterial order, Capsulimonadales ord. nov., of the class Armatimonadia of the phylum Armatimonadetes.</title>
        <authorList>
            <person name="Li J."/>
            <person name="Kudo C."/>
            <person name="Tonouchi A."/>
        </authorList>
    </citation>
    <scope>NUCLEOTIDE SEQUENCE [LARGE SCALE GENOMIC DNA]</scope>
    <source>
        <strain evidence="1 2">AX-7</strain>
    </source>
</reference>
<evidence type="ECO:0000313" key="1">
    <source>
        <dbReference type="EMBL" id="BDI28664.1"/>
    </source>
</evidence>
<organism evidence="1 2">
    <name type="scientific">Capsulimonas corticalis</name>
    <dbReference type="NCBI Taxonomy" id="2219043"/>
    <lineage>
        <taxon>Bacteria</taxon>
        <taxon>Bacillati</taxon>
        <taxon>Armatimonadota</taxon>
        <taxon>Armatimonadia</taxon>
        <taxon>Capsulimonadales</taxon>
        <taxon>Capsulimonadaceae</taxon>
        <taxon>Capsulimonas</taxon>
    </lineage>
</organism>
<evidence type="ECO:0000313" key="2">
    <source>
        <dbReference type="Proteomes" id="UP000287394"/>
    </source>
</evidence>
<dbReference type="EMBL" id="AP025739">
    <property type="protein sequence ID" value="BDI28664.1"/>
    <property type="molecule type" value="Genomic_DNA"/>
</dbReference>
<proteinExistence type="predicted"/>